<dbReference type="RefSeq" id="WP_304537715.1">
    <property type="nucleotide sequence ID" value="NZ_JAUQOM010000026.1"/>
</dbReference>
<proteinExistence type="predicted"/>
<dbReference type="EMBL" id="JAUQOM010000026">
    <property type="protein sequence ID" value="MDO7837416.1"/>
    <property type="molecule type" value="Genomic_DNA"/>
</dbReference>
<gene>
    <name evidence="2" type="ORF">Q4610_20435</name>
</gene>
<reference evidence="2" key="1">
    <citation type="submission" date="2023-07" db="EMBL/GenBank/DDBJ databases">
        <title>Bacterial whole genome sequence for Sphingobium sp. HBC34.</title>
        <authorList>
            <person name="Le V."/>
            <person name="Ko S.-R."/>
            <person name="Ahn C.-Y."/>
            <person name="Oh H.-M."/>
        </authorList>
    </citation>
    <scope>NUCLEOTIDE SEQUENCE</scope>
    <source>
        <strain evidence="2">HBC34</strain>
    </source>
</reference>
<evidence type="ECO:0000313" key="3">
    <source>
        <dbReference type="Proteomes" id="UP001176471"/>
    </source>
</evidence>
<dbReference type="InterPro" id="IPR045465">
    <property type="entry name" value="Trans_reg_dom"/>
</dbReference>
<feature type="domain" description="Transcriptional regulator-like" evidence="1">
    <location>
        <begin position="7"/>
        <end position="69"/>
    </location>
</feature>
<protein>
    <submittedName>
        <fullName evidence="2">DUF6499 domain-containing protein</fullName>
    </submittedName>
</protein>
<comment type="caution">
    <text evidence="2">The sequence shown here is derived from an EMBL/GenBank/DDBJ whole genome shotgun (WGS) entry which is preliminary data.</text>
</comment>
<evidence type="ECO:0000259" key="1">
    <source>
        <dbReference type="Pfam" id="PF20109"/>
    </source>
</evidence>
<organism evidence="2 3">
    <name type="scientific">Sphingobium cyanobacteriorum</name>
    <dbReference type="NCBI Taxonomy" id="3063954"/>
    <lineage>
        <taxon>Bacteria</taxon>
        <taxon>Pseudomonadati</taxon>
        <taxon>Pseudomonadota</taxon>
        <taxon>Alphaproteobacteria</taxon>
        <taxon>Sphingomonadales</taxon>
        <taxon>Sphingomonadaceae</taxon>
        <taxon>Sphingobium</taxon>
    </lineage>
</organism>
<dbReference type="Pfam" id="PF20109">
    <property type="entry name" value="Trans_reg_dom"/>
    <property type="match status" value="1"/>
</dbReference>
<evidence type="ECO:0000313" key="2">
    <source>
        <dbReference type="EMBL" id="MDO7837416.1"/>
    </source>
</evidence>
<sequence length="97" mass="10894">MSGGSSWRSPNAAERYALHDYADFAQEFLQRNPDYLRDHAETQIRIAENPASTQMEGEGLAGRWGLSFPHLAACRSPHQSGALVAARRSRRGRVRNR</sequence>
<keyword evidence="3" id="KW-1185">Reference proteome</keyword>
<dbReference type="Proteomes" id="UP001176471">
    <property type="component" value="Unassembled WGS sequence"/>
</dbReference>
<accession>A0ABT8ZVE8</accession>
<name>A0ABT8ZVE8_9SPHN</name>